<gene>
    <name evidence="3" type="ORF">QUG98_15145</name>
</gene>
<dbReference type="Pfam" id="PF00768">
    <property type="entry name" value="Peptidase_S11"/>
    <property type="match status" value="1"/>
</dbReference>
<feature type="compositionally biased region" description="Low complexity" evidence="1">
    <location>
        <begin position="416"/>
        <end position="437"/>
    </location>
</feature>
<name>A0ABT7TKA9_9MICO</name>
<dbReference type="EMBL" id="JAUCMM010000014">
    <property type="protein sequence ID" value="MDM7889789.1"/>
    <property type="molecule type" value="Genomic_DNA"/>
</dbReference>
<comment type="caution">
    <text evidence="3">The sequence shown here is derived from an EMBL/GenBank/DDBJ whole genome shotgun (WGS) entry which is preliminary data.</text>
</comment>
<dbReference type="Proteomes" id="UP001235720">
    <property type="component" value="Unassembled WGS sequence"/>
</dbReference>
<evidence type="ECO:0000259" key="2">
    <source>
        <dbReference type="Pfam" id="PF00768"/>
    </source>
</evidence>
<protein>
    <submittedName>
        <fullName evidence="3">D-alanyl-D-alanine carboxypeptidase</fullName>
    </submittedName>
</protein>
<evidence type="ECO:0000313" key="4">
    <source>
        <dbReference type="Proteomes" id="UP001235720"/>
    </source>
</evidence>
<dbReference type="SUPFAM" id="SSF56601">
    <property type="entry name" value="beta-lactamase/transpeptidase-like"/>
    <property type="match status" value="1"/>
</dbReference>
<keyword evidence="3" id="KW-0645">Protease</keyword>
<evidence type="ECO:0000313" key="3">
    <source>
        <dbReference type="EMBL" id="MDM7889789.1"/>
    </source>
</evidence>
<keyword evidence="3" id="KW-0378">Hydrolase</keyword>
<dbReference type="GO" id="GO:0004180">
    <property type="term" value="F:carboxypeptidase activity"/>
    <property type="evidence" value="ECO:0007669"/>
    <property type="project" value="UniProtKB-KW"/>
</dbReference>
<evidence type="ECO:0000256" key="1">
    <source>
        <dbReference type="SAM" id="MobiDB-lite"/>
    </source>
</evidence>
<dbReference type="Gene3D" id="3.40.710.10">
    <property type="entry name" value="DD-peptidase/beta-lactamase superfamily"/>
    <property type="match status" value="1"/>
</dbReference>
<dbReference type="InterPro" id="IPR012338">
    <property type="entry name" value="Beta-lactam/transpept-like"/>
</dbReference>
<reference evidence="3 4" key="1">
    <citation type="submission" date="2023-06" db="EMBL/GenBank/DDBJ databases">
        <authorList>
            <person name="Feng G."/>
            <person name="Li J."/>
            <person name="Zhu H."/>
        </authorList>
    </citation>
    <scope>NUCLEOTIDE SEQUENCE [LARGE SCALE GENOMIC DNA]</scope>
    <source>
        <strain evidence="3 4">RHCJP20</strain>
    </source>
</reference>
<feature type="region of interest" description="Disordered" evidence="1">
    <location>
        <begin position="416"/>
        <end position="443"/>
    </location>
</feature>
<proteinExistence type="predicted"/>
<organism evidence="3 4">
    <name type="scientific">Curtobacterium subtropicum</name>
    <dbReference type="NCBI Taxonomy" id="3055138"/>
    <lineage>
        <taxon>Bacteria</taxon>
        <taxon>Bacillati</taxon>
        <taxon>Actinomycetota</taxon>
        <taxon>Actinomycetes</taxon>
        <taxon>Micrococcales</taxon>
        <taxon>Microbacteriaceae</taxon>
        <taxon>Curtobacterium</taxon>
    </lineage>
</organism>
<keyword evidence="3" id="KW-0121">Carboxypeptidase</keyword>
<feature type="domain" description="Peptidase S11 D-alanyl-D-alanine carboxypeptidase A N-terminal" evidence="2">
    <location>
        <begin position="83"/>
        <end position="285"/>
    </location>
</feature>
<dbReference type="RefSeq" id="WP_289471340.1">
    <property type="nucleotide sequence ID" value="NZ_JAUCMM010000014.1"/>
</dbReference>
<keyword evidence="4" id="KW-1185">Reference proteome</keyword>
<accession>A0ABT7TKA9</accession>
<dbReference type="InterPro" id="IPR001967">
    <property type="entry name" value="Peptidase_S11_N"/>
</dbReference>
<sequence>MPRPVRSPRSAVRRPVTIGVVAVLLLAVGYLVAVAVVPFAPASATTTTYSAPTSTLPDLRFPGYGATAVQATGFPESLRTSGDTEPRSIASITKVVTALVVLDAKPLDRGASGPTIRFDAQMQALYAEYLAQNGEVAPMPDGLQLSEYQTMQVMLMKSANNYAGALALWAFGSMGAYQRAASTWLEAHGLDHTTIHEPTGLDPANQSTATDLVRLGQLALADPVVKEIVGTQQVTVPGAGQIENSNKLLGLDGIEGIKTGTLDQAGACLLFAATYQRGGRQVTVVGVMLGGRDHPSLDVDVRTLLRSVADNFQVVTLTHAGQTFGTYSTPWHDDADAVADRAAEVLVWGDTRVTARTRLDSVTLGDRGERVGTVRFTIEHHDPVTVPLELERSIEDPGLWWRWTNPFRGVETTAAAGPTAAAAPTAAAGPAPAASAGRWGLAA</sequence>